<evidence type="ECO:0000313" key="5">
    <source>
        <dbReference type="EMBL" id="OES46611.1"/>
    </source>
</evidence>
<evidence type="ECO:0000313" key="6">
    <source>
        <dbReference type="Proteomes" id="UP000095658"/>
    </source>
</evidence>
<protein>
    <recommendedName>
        <fullName evidence="4">SLH domain-containing protein</fullName>
    </recommendedName>
</protein>
<proteinExistence type="predicted"/>
<gene>
    <name evidence="5" type="ORF">BA724_00705</name>
</gene>
<feature type="domain" description="SLH" evidence="4">
    <location>
        <begin position="84"/>
        <end position="147"/>
    </location>
</feature>
<evidence type="ECO:0000256" key="3">
    <source>
        <dbReference type="SAM" id="SignalP"/>
    </source>
</evidence>
<reference evidence="5 6" key="1">
    <citation type="submission" date="2016-06" db="EMBL/GenBank/DDBJ databases">
        <title>Domibacillus iocasae genome sequencing.</title>
        <authorList>
            <person name="Verma A."/>
            <person name="Pal Y."/>
            <person name="Ojha A.K."/>
            <person name="Krishnamurthi S."/>
        </authorList>
    </citation>
    <scope>NUCLEOTIDE SEQUENCE [LARGE SCALE GENOMIC DNA]</scope>
    <source>
        <strain evidence="5 6">DSM 29979</strain>
    </source>
</reference>
<dbReference type="Pfam" id="PF00395">
    <property type="entry name" value="SLH"/>
    <property type="match status" value="3"/>
</dbReference>
<keyword evidence="1 3" id="KW-0732">Signal</keyword>
<feature type="chain" id="PRO_5009191544" description="SLH domain-containing protein" evidence="3">
    <location>
        <begin position="27"/>
        <end position="324"/>
    </location>
</feature>
<dbReference type="AlphaFoldDB" id="A0A1E7DU64"/>
<dbReference type="InterPro" id="IPR001119">
    <property type="entry name" value="SLH_dom"/>
</dbReference>
<evidence type="ECO:0000256" key="1">
    <source>
        <dbReference type="ARBA" id="ARBA00022729"/>
    </source>
</evidence>
<dbReference type="EMBL" id="MAMP01000001">
    <property type="protein sequence ID" value="OES46611.1"/>
    <property type="molecule type" value="Genomic_DNA"/>
</dbReference>
<organism evidence="5 6">
    <name type="scientific">Domibacillus iocasae</name>
    <dbReference type="NCBI Taxonomy" id="1714016"/>
    <lineage>
        <taxon>Bacteria</taxon>
        <taxon>Bacillati</taxon>
        <taxon>Bacillota</taxon>
        <taxon>Bacilli</taxon>
        <taxon>Bacillales</taxon>
        <taxon>Bacillaceae</taxon>
        <taxon>Domibacillus</taxon>
    </lineage>
</organism>
<evidence type="ECO:0000259" key="4">
    <source>
        <dbReference type="PROSITE" id="PS51272"/>
    </source>
</evidence>
<name>A0A1E7DU64_9BACI</name>
<keyword evidence="6" id="KW-1185">Reference proteome</keyword>
<comment type="caution">
    <text evidence="5">The sequence shown here is derived from an EMBL/GenBank/DDBJ whole genome shotgun (WGS) entry which is preliminary data.</text>
</comment>
<accession>A0A1E7DU64</accession>
<feature type="signal peptide" evidence="3">
    <location>
        <begin position="1"/>
        <end position="26"/>
    </location>
</feature>
<dbReference type="RefSeq" id="WP_069936775.1">
    <property type="nucleotide sequence ID" value="NZ_MAMP01000001.1"/>
</dbReference>
<dbReference type="OrthoDB" id="2776339at2"/>
<evidence type="ECO:0000256" key="2">
    <source>
        <dbReference type="SAM" id="MobiDB-lite"/>
    </source>
</evidence>
<dbReference type="STRING" id="1714016.BA724_00705"/>
<sequence>MNKYAFFTATTAAAVTVASFSAPASAYSLPFKDVGPNYEEAVDFLYENEVIKGVSATEFGTYKTLTRGDAAVILAEMLWLDTESAPDAGFKDVNSRVKGSVNALKEAGIISGITKTEFRPNEPLSRGAMAKILVLSFELQEYSEPTAFKDAAGAFKPYIEALYGTGVTNGKTSTLYGTDLNITRGDFANLLYRTFMFVIENSYYPVAVDATVTSATSTQIVLEEAAPEEYTPRDIADMFYFSLDYGDGTENDFDPTSFALSSDRKTLTIRHEDLTGKKGIMLIDDFETILEAPFDFTSAATTSSPNVEDSFEQPTDVPATEAAQ</sequence>
<dbReference type="PROSITE" id="PS51272">
    <property type="entry name" value="SLH"/>
    <property type="match status" value="1"/>
</dbReference>
<feature type="region of interest" description="Disordered" evidence="2">
    <location>
        <begin position="300"/>
        <end position="324"/>
    </location>
</feature>
<dbReference type="Proteomes" id="UP000095658">
    <property type="component" value="Unassembled WGS sequence"/>
</dbReference>